<dbReference type="GO" id="GO:0016740">
    <property type="term" value="F:transferase activity"/>
    <property type="evidence" value="ECO:0007669"/>
    <property type="project" value="UniProtKB-KW"/>
</dbReference>
<evidence type="ECO:0000313" key="2">
    <source>
        <dbReference type="Proteomes" id="UP000319865"/>
    </source>
</evidence>
<accession>A0A543P1I8</accession>
<dbReference type="Proteomes" id="UP000319865">
    <property type="component" value="Unassembled WGS sequence"/>
</dbReference>
<dbReference type="InterPro" id="IPR039498">
    <property type="entry name" value="NTP_transf_5"/>
</dbReference>
<gene>
    <name evidence="1" type="ORF">FHU33_4612</name>
</gene>
<keyword evidence="1" id="KW-0808">Transferase</keyword>
<reference evidence="1 2" key="1">
    <citation type="submission" date="2019-06" db="EMBL/GenBank/DDBJ databases">
        <title>Sequencing the genomes of 1000 actinobacteria strains.</title>
        <authorList>
            <person name="Klenk H.-P."/>
        </authorList>
    </citation>
    <scope>NUCLEOTIDE SEQUENCE [LARGE SCALE GENOMIC DNA]</scope>
    <source>
        <strain evidence="1 2">DSM 46837</strain>
    </source>
</reference>
<proteinExistence type="predicted"/>
<dbReference type="EMBL" id="VFQE01000002">
    <property type="protein sequence ID" value="TQN37939.1"/>
    <property type="molecule type" value="Genomic_DNA"/>
</dbReference>
<dbReference type="Pfam" id="PF14907">
    <property type="entry name" value="NTP_transf_5"/>
    <property type="match status" value="1"/>
</dbReference>
<sequence>MAISHSGTRGKAVERLLIACVREHDWHQPPPEAASLSQVDQDRLLELANRHRVAAAVGASLRGCGDLRAEVRAKLNLASRAVAVRQLLLESELGRIDSTLRQVPWLVVKGPALARGYYRRPELRSYVDLDVLVRPTLLHEALRLLEEKGYVLLDRNWTLLVQRLSGELHLRSPRGAMIDLHWDLFNDRATRDSYAMVTDTFFQRATSLTLAGGLQVQTLDVLDTIVHTAVHAARSGGDRLVWLKDLEQLVLAGGFSWDELAERSAQHHAELAVSVMLHRMRATFGSPEIPDEVLRQIGGRGSWRVLGRVVDRVAPVTRAGPDGSLTRMFARATRADGRSAAVELGHRLIARARRGGWAEPDHTWDAAHPHSVLYESGGASAKAAFFDAVGARRPGVHHSQ</sequence>
<keyword evidence="2" id="KW-1185">Reference proteome</keyword>
<dbReference type="OrthoDB" id="3611766at2"/>
<comment type="caution">
    <text evidence="1">The sequence shown here is derived from an EMBL/GenBank/DDBJ whole genome shotgun (WGS) entry which is preliminary data.</text>
</comment>
<evidence type="ECO:0000313" key="1">
    <source>
        <dbReference type="EMBL" id="TQN37939.1"/>
    </source>
</evidence>
<protein>
    <submittedName>
        <fullName evidence="1">Putative nucleotidyltransferase-like protein</fullName>
    </submittedName>
</protein>
<name>A0A543P1I8_9ACTN</name>
<organism evidence="1 2">
    <name type="scientific">Blastococcus colisei</name>
    <dbReference type="NCBI Taxonomy" id="1564162"/>
    <lineage>
        <taxon>Bacteria</taxon>
        <taxon>Bacillati</taxon>
        <taxon>Actinomycetota</taxon>
        <taxon>Actinomycetes</taxon>
        <taxon>Geodermatophilales</taxon>
        <taxon>Geodermatophilaceae</taxon>
        <taxon>Blastococcus</taxon>
    </lineage>
</organism>
<dbReference type="AlphaFoldDB" id="A0A543P1I8"/>